<evidence type="ECO:0000313" key="2">
    <source>
        <dbReference type="Proteomes" id="UP000222317"/>
    </source>
</evidence>
<keyword evidence="2" id="KW-1185">Reference proteome</keyword>
<dbReference type="EMBL" id="MF140423">
    <property type="protein sequence ID" value="ASM62366.1"/>
    <property type="molecule type" value="Genomic_DNA"/>
</dbReference>
<proteinExistence type="predicted"/>
<evidence type="ECO:0000313" key="1">
    <source>
        <dbReference type="EMBL" id="ASM62366.1"/>
    </source>
</evidence>
<dbReference type="KEGG" id="vg:79993338"/>
<gene>
    <name evidence="1" type="primary">71</name>
    <name evidence="1" type="ORF">SEA_NIGHTMARE_71</name>
</gene>
<protein>
    <submittedName>
        <fullName evidence="1">Uncharacterized protein</fullName>
    </submittedName>
</protein>
<dbReference type="GeneID" id="79993338"/>
<accession>A0A221J6M8</accession>
<name>A0A221J6M8_9CAUD</name>
<organism evidence="1 2">
    <name type="scientific">Arthrobacter phage Nightmare</name>
    <dbReference type="NCBI Taxonomy" id="2015864"/>
    <lineage>
        <taxon>Viruses</taxon>
        <taxon>Duplodnaviria</taxon>
        <taxon>Heunggongvirae</taxon>
        <taxon>Uroviricota</taxon>
        <taxon>Caudoviricetes</taxon>
        <taxon>Gordonvirus</taxon>
        <taxon>Gordonvirus nightmare</taxon>
    </lineage>
</organism>
<sequence length="116" mass="14041">MESITIEPSDVLYLECSSTFKHDAHSWREGFLWHRKRTCNGLSGEMSDRIRYPQRHILIPQSRHRHTFALNDQTDEMYLVWHCQVEPCDIKFAQSRYRYVNQTIHGYQLDRQPWSE</sequence>
<reference evidence="1 2" key="1">
    <citation type="submission" date="2017-05" db="EMBL/GenBank/DDBJ databases">
        <authorList>
            <person name="Sperratore M."/>
            <person name="Moy E.A."/>
            <person name="Dunbar D."/>
            <person name="Schmidt R."/>
            <person name="Baltzegar D.A."/>
            <person name="Young E.C."/>
            <person name="Sides K.F."/>
            <person name="Macialek J."/>
            <person name="Stoner T.H."/>
            <person name="Garlena R.A."/>
            <person name="Russell D.A."/>
            <person name="Pope W.H."/>
            <person name="Jacobs-Sera D."/>
            <person name="Hatfull G.F."/>
        </authorList>
    </citation>
    <scope>NUCLEOTIDE SEQUENCE [LARGE SCALE GENOMIC DNA]</scope>
</reference>
<dbReference type="Proteomes" id="UP000222317">
    <property type="component" value="Segment"/>
</dbReference>
<dbReference type="RefSeq" id="YP_010749994.1">
    <property type="nucleotide sequence ID" value="NC_073328.1"/>
</dbReference>